<feature type="domain" description="DUF427" evidence="1">
    <location>
        <begin position="24"/>
        <end position="115"/>
    </location>
</feature>
<dbReference type="AlphaFoldDB" id="A0A6L9UI46"/>
<dbReference type="Proteomes" id="UP000483035">
    <property type="component" value="Unassembled WGS sequence"/>
</dbReference>
<evidence type="ECO:0000259" key="1">
    <source>
        <dbReference type="Pfam" id="PF04248"/>
    </source>
</evidence>
<name>A0A6L9UI46_9HYPH</name>
<protein>
    <submittedName>
        <fullName evidence="2">DUF427 domain-containing protein</fullName>
    </submittedName>
</protein>
<dbReference type="InterPro" id="IPR007361">
    <property type="entry name" value="DUF427"/>
</dbReference>
<gene>
    <name evidence="2" type="ORF">GR212_28655</name>
</gene>
<dbReference type="Pfam" id="PF04248">
    <property type="entry name" value="NTP_transf_9"/>
    <property type="match status" value="1"/>
</dbReference>
<comment type="caution">
    <text evidence="2">The sequence shown here is derived from an EMBL/GenBank/DDBJ whole genome shotgun (WGS) entry which is preliminary data.</text>
</comment>
<dbReference type="InterPro" id="IPR038694">
    <property type="entry name" value="DUF427_sf"/>
</dbReference>
<dbReference type="EMBL" id="WUEY01000019">
    <property type="protein sequence ID" value="NEI73530.1"/>
    <property type="molecule type" value="Genomic_DNA"/>
</dbReference>
<reference evidence="2 3" key="1">
    <citation type="submission" date="2019-12" db="EMBL/GenBank/DDBJ databases">
        <title>Rhizobium genotypes associated with high levels of biological nitrogen fixation by grain legumes in a temperate-maritime cropping system.</title>
        <authorList>
            <person name="Maluk M."/>
            <person name="Francesc Ferrando Molina F."/>
            <person name="Lopez Del Egido L."/>
            <person name="Lafos M."/>
            <person name="Langarica-Fuentes A."/>
            <person name="Gebre Yohannes G."/>
            <person name="Young M.W."/>
            <person name="Martin P."/>
            <person name="Gantlett R."/>
            <person name="Kenicer G."/>
            <person name="Hawes C."/>
            <person name="Begg G.S."/>
            <person name="Quilliam R.S."/>
            <person name="Squire G.R."/>
            <person name="Poole P.S."/>
            <person name="Young P.W."/>
            <person name="Iannetta P.M."/>
            <person name="James E.K."/>
        </authorList>
    </citation>
    <scope>NUCLEOTIDE SEQUENCE [LARGE SCALE GENOMIC DNA]</scope>
    <source>
        <strain evidence="2 3">JHI1118</strain>
    </source>
</reference>
<dbReference type="RefSeq" id="WP_163991945.1">
    <property type="nucleotide sequence ID" value="NZ_WUEY01000019.1"/>
</dbReference>
<organism evidence="2 3">
    <name type="scientific">Rhizobium lusitanum</name>
    <dbReference type="NCBI Taxonomy" id="293958"/>
    <lineage>
        <taxon>Bacteria</taxon>
        <taxon>Pseudomonadati</taxon>
        <taxon>Pseudomonadota</taxon>
        <taxon>Alphaproteobacteria</taxon>
        <taxon>Hyphomicrobiales</taxon>
        <taxon>Rhizobiaceae</taxon>
        <taxon>Rhizobium/Agrobacterium group</taxon>
        <taxon>Rhizobium</taxon>
    </lineage>
</organism>
<sequence length="130" mass="14660">MSDPRMKIPDDDHPIRLRPNPSRVVVRAGGRIVADSLHALTLREANLPPVHYIPRADVAMDYLRRNDHSSHCPYKGAASYFDLAVDGRYHAKAAWSYETSYPAVASIAGYIAFVSGQIACIEEWERHDRQ</sequence>
<dbReference type="Gene3D" id="2.170.150.40">
    <property type="entry name" value="Domain of unknown function (DUF427)"/>
    <property type="match status" value="1"/>
</dbReference>
<evidence type="ECO:0000313" key="2">
    <source>
        <dbReference type="EMBL" id="NEI73530.1"/>
    </source>
</evidence>
<evidence type="ECO:0000313" key="3">
    <source>
        <dbReference type="Proteomes" id="UP000483035"/>
    </source>
</evidence>
<dbReference type="PANTHER" id="PTHR34310">
    <property type="entry name" value="DUF427 DOMAIN PROTEIN (AFU_ORTHOLOGUE AFUA_3G02220)"/>
    <property type="match status" value="1"/>
</dbReference>
<accession>A0A6L9UI46</accession>
<dbReference type="PANTHER" id="PTHR34310:SF9">
    <property type="entry name" value="BLR5716 PROTEIN"/>
    <property type="match status" value="1"/>
</dbReference>
<proteinExistence type="predicted"/>